<gene>
    <name evidence="1" type="ORF">SteCoe_16760</name>
</gene>
<dbReference type="Proteomes" id="UP000187209">
    <property type="component" value="Unassembled WGS sequence"/>
</dbReference>
<evidence type="ECO:0000313" key="2">
    <source>
        <dbReference type="Proteomes" id="UP000187209"/>
    </source>
</evidence>
<organism evidence="1 2">
    <name type="scientific">Stentor coeruleus</name>
    <dbReference type="NCBI Taxonomy" id="5963"/>
    <lineage>
        <taxon>Eukaryota</taxon>
        <taxon>Sar</taxon>
        <taxon>Alveolata</taxon>
        <taxon>Ciliophora</taxon>
        <taxon>Postciliodesmatophora</taxon>
        <taxon>Heterotrichea</taxon>
        <taxon>Heterotrichida</taxon>
        <taxon>Stentoridae</taxon>
        <taxon>Stentor</taxon>
    </lineage>
</organism>
<keyword evidence="2" id="KW-1185">Reference proteome</keyword>
<comment type="caution">
    <text evidence="1">The sequence shown here is derived from an EMBL/GenBank/DDBJ whole genome shotgun (WGS) entry which is preliminary data.</text>
</comment>
<reference evidence="1 2" key="1">
    <citation type="submission" date="2016-11" db="EMBL/GenBank/DDBJ databases">
        <title>The macronuclear genome of Stentor coeruleus: a giant cell with tiny introns.</title>
        <authorList>
            <person name="Slabodnick M."/>
            <person name="Ruby J.G."/>
            <person name="Reiff S.B."/>
            <person name="Swart E.C."/>
            <person name="Gosai S."/>
            <person name="Prabakaran S."/>
            <person name="Witkowska E."/>
            <person name="Larue G.E."/>
            <person name="Fisher S."/>
            <person name="Freeman R.M."/>
            <person name="Gunawardena J."/>
            <person name="Chu W."/>
            <person name="Stover N.A."/>
            <person name="Gregory B.D."/>
            <person name="Nowacki M."/>
            <person name="Derisi J."/>
            <person name="Roy S.W."/>
            <person name="Marshall W.F."/>
            <person name="Sood P."/>
        </authorList>
    </citation>
    <scope>NUCLEOTIDE SEQUENCE [LARGE SCALE GENOMIC DNA]</scope>
    <source>
        <strain evidence="1">WM001</strain>
    </source>
</reference>
<proteinExistence type="predicted"/>
<dbReference type="OrthoDB" id="10595769at2759"/>
<dbReference type="AlphaFoldDB" id="A0A1R2C0K4"/>
<evidence type="ECO:0000313" key="1">
    <source>
        <dbReference type="EMBL" id="OMJ82531.1"/>
    </source>
</evidence>
<protein>
    <submittedName>
        <fullName evidence="1">Uncharacterized protein</fullName>
    </submittedName>
</protein>
<dbReference type="EMBL" id="MPUH01000337">
    <property type="protein sequence ID" value="OMJ82531.1"/>
    <property type="molecule type" value="Genomic_DNA"/>
</dbReference>
<accession>A0A1R2C0K4</accession>
<sequence>MSFAIHIFSEDQSLLEAFLSCLLHKSPEDQSQITFANKYFTKTIPILKNALSPVPILEKPYAMIFIYTDILNHLIPTFSNLLDNSECNILFIPSENFENLKPFEDLGIEITNESIESFTSFRKENFENLKPFEDLGIEITNESIESFTSFRKEDSEMVGVGRVYEALECAAASFALEEKEKPKKEEKKQGQEVELEKDIDDFEYFLKKIKETSEGSKNADDETRRRNAEDTIHELVKYLRIEDDDDEYND</sequence>
<name>A0A1R2C0K4_9CILI</name>